<accession>A0A9Y2IA58</accession>
<keyword evidence="3" id="KW-1185">Reference proteome</keyword>
<evidence type="ECO:0000313" key="3">
    <source>
        <dbReference type="Proteomes" id="UP001236014"/>
    </source>
</evidence>
<feature type="transmembrane region" description="Helical" evidence="1">
    <location>
        <begin position="40"/>
        <end position="61"/>
    </location>
</feature>
<protein>
    <submittedName>
        <fullName evidence="2">DUF3040 domain-containing protein</fullName>
    </submittedName>
</protein>
<dbReference type="RefSeq" id="WP_285966132.1">
    <property type="nucleotide sequence ID" value="NZ_CP127294.1"/>
</dbReference>
<dbReference type="AlphaFoldDB" id="A0A9Y2IA58"/>
<dbReference type="Proteomes" id="UP001236014">
    <property type="component" value="Chromosome"/>
</dbReference>
<evidence type="ECO:0000313" key="2">
    <source>
        <dbReference type="EMBL" id="WIX75360.1"/>
    </source>
</evidence>
<keyword evidence="1" id="KW-0472">Membrane</keyword>
<name>A0A9Y2IA58_9PSEU</name>
<keyword evidence="1" id="KW-0812">Transmembrane</keyword>
<dbReference type="KEGG" id="acab:QRX50_27985"/>
<organism evidence="2 3">
    <name type="scientific">Amycolatopsis carbonis</name>
    <dbReference type="NCBI Taxonomy" id="715471"/>
    <lineage>
        <taxon>Bacteria</taxon>
        <taxon>Bacillati</taxon>
        <taxon>Actinomycetota</taxon>
        <taxon>Actinomycetes</taxon>
        <taxon>Pseudonocardiales</taxon>
        <taxon>Pseudonocardiaceae</taxon>
        <taxon>Amycolatopsis</taxon>
    </lineage>
</organism>
<reference evidence="2 3" key="1">
    <citation type="submission" date="2023-06" db="EMBL/GenBank/DDBJ databases">
        <authorList>
            <person name="Oyuntsetseg B."/>
            <person name="Kim S.B."/>
        </authorList>
    </citation>
    <scope>NUCLEOTIDE SEQUENCE [LARGE SCALE GENOMIC DNA]</scope>
    <source>
        <strain evidence="2 3">2-15</strain>
    </source>
</reference>
<proteinExistence type="predicted"/>
<feature type="transmembrane region" description="Helical" evidence="1">
    <location>
        <begin position="67"/>
        <end position="85"/>
    </location>
</feature>
<dbReference type="EMBL" id="CP127294">
    <property type="protein sequence ID" value="WIX75360.1"/>
    <property type="molecule type" value="Genomic_DNA"/>
</dbReference>
<dbReference type="InterPro" id="IPR021401">
    <property type="entry name" value="DUF3040"/>
</dbReference>
<dbReference type="Pfam" id="PF11239">
    <property type="entry name" value="DUF3040"/>
    <property type="match status" value="1"/>
</dbReference>
<evidence type="ECO:0000256" key="1">
    <source>
        <dbReference type="SAM" id="Phobius"/>
    </source>
</evidence>
<keyword evidence="1" id="KW-1133">Transmembrane helix</keyword>
<gene>
    <name evidence="2" type="ORF">QRX50_27985</name>
</gene>
<sequence>MLPHRDRSALRKIEEELAASDPDFVAALSAGAPPVRSRTWLATLILADITVVLMIVVGLLAGSTGMFLWGLVMVPAFVWIHRSILTRKRDHTADDAKA</sequence>